<dbReference type="AlphaFoldDB" id="A0A1T5JEU4"/>
<protein>
    <submittedName>
        <fullName evidence="1">Uncharacterized protein</fullName>
    </submittedName>
</protein>
<evidence type="ECO:0000313" key="2">
    <source>
        <dbReference type="Proteomes" id="UP000190341"/>
    </source>
</evidence>
<gene>
    <name evidence="1" type="ORF">SAMN06296058_0744</name>
</gene>
<dbReference type="Proteomes" id="UP000190341">
    <property type="component" value="Unassembled WGS sequence"/>
</dbReference>
<proteinExistence type="predicted"/>
<organism evidence="1 2">
    <name type="scientific">Pseudoxanthomonas indica</name>
    <dbReference type="NCBI Taxonomy" id="428993"/>
    <lineage>
        <taxon>Bacteria</taxon>
        <taxon>Pseudomonadati</taxon>
        <taxon>Pseudomonadota</taxon>
        <taxon>Gammaproteobacteria</taxon>
        <taxon>Lysobacterales</taxon>
        <taxon>Lysobacteraceae</taxon>
        <taxon>Pseudoxanthomonas</taxon>
    </lineage>
</organism>
<sequence length="52" mass="5355">MSVVLQSVKRTPLYNLAIGGSFSGLDCSSGCAVLSGAFQNEPSYDGVDEVGQ</sequence>
<accession>A0A1T5JEU4</accession>
<keyword evidence="2" id="KW-1185">Reference proteome</keyword>
<dbReference type="EMBL" id="FUZV01000001">
    <property type="protein sequence ID" value="SKC49864.1"/>
    <property type="molecule type" value="Genomic_DNA"/>
</dbReference>
<reference evidence="1 2" key="1">
    <citation type="submission" date="2017-02" db="EMBL/GenBank/DDBJ databases">
        <authorList>
            <person name="Peterson S.W."/>
        </authorList>
    </citation>
    <scope>NUCLEOTIDE SEQUENCE [LARGE SCALE GENOMIC DNA]</scope>
    <source>
        <strain evidence="1 2">P15</strain>
    </source>
</reference>
<dbReference type="STRING" id="428993.SAMN06296058_0744"/>
<evidence type="ECO:0000313" key="1">
    <source>
        <dbReference type="EMBL" id="SKC49864.1"/>
    </source>
</evidence>
<name>A0A1T5JEU4_9GAMM</name>